<comment type="caution">
    <text evidence="3">The sequence shown here is derived from an EMBL/GenBank/DDBJ whole genome shotgun (WGS) entry which is preliminary data.</text>
</comment>
<feature type="transmembrane region" description="Helical" evidence="2">
    <location>
        <begin position="93"/>
        <end position="116"/>
    </location>
</feature>
<feature type="transmembrane region" description="Helical" evidence="2">
    <location>
        <begin position="137"/>
        <end position="154"/>
    </location>
</feature>
<dbReference type="AlphaFoldDB" id="A0A409WNS6"/>
<evidence type="ECO:0000256" key="2">
    <source>
        <dbReference type="SAM" id="Phobius"/>
    </source>
</evidence>
<feature type="transmembrane region" description="Helical" evidence="2">
    <location>
        <begin position="160"/>
        <end position="181"/>
    </location>
</feature>
<evidence type="ECO:0000313" key="3">
    <source>
        <dbReference type="EMBL" id="PPQ80158.1"/>
    </source>
</evidence>
<evidence type="ECO:0000313" key="4">
    <source>
        <dbReference type="Proteomes" id="UP000283269"/>
    </source>
</evidence>
<keyword evidence="2" id="KW-0472">Membrane</keyword>
<feature type="transmembrane region" description="Helical" evidence="2">
    <location>
        <begin position="42"/>
        <end position="65"/>
    </location>
</feature>
<keyword evidence="2" id="KW-1133">Transmembrane helix</keyword>
<feature type="region of interest" description="Disordered" evidence="1">
    <location>
        <begin position="244"/>
        <end position="264"/>
    </location>
</feature>
<accession>A0A409WNS6</accession>
<evidence type="ECO:0000256" key="1">
    <source>
        <dbReference type="SAM" id="MobiDB-lite"/>
    </source>
</evidence>
<name>A0A409WNS6_PSICY</name>
<dbReference type="EMBL" id="NHYD01003344">
    <property type="protein sequence ID" value="PPQ80158.1"/>
    <property type="molecule type" value="Genomic_DNA"/>
</dbReference>
<protein>
    <submittedName>
        <fullName evidence="3">Uncharacterized protein</fullName>
    </submittedName>
</protein>
<sequence>MPNSCLAADPTIRIAGAISLWSVQLIMQLRVYILFNRSRKIAIFNGVFFVISVAAFLLILILNAFRRKGMIAAFVGLPLKGCPAINGGLEWSLWVPAMLFEFNLFGFAIYKSIVSVAARTKLNDRPSLVSILLNENILYFFVVAFVLFINNLMVIKATGIPWFGLAPFHAAVGITVCRMLIHLRKFAFESLENGSNAIESLPDIRFTGSTVLEDIRSNSHSSANTEVFHDIESDGASDRTIIQAQSSEPQAGPSRRITTERDVP</sequence>
<organism evidence="3 4">
    <name type="scientific">Psilocybe cyanescens</name>
    <dbReference type="NCBI Taxonomy" id="93625"/>
    <lineage>
        <taxon>Eukaryota</taxon>
        <taxon>Fungi</taxon>
        <taxon>Dikarya</taxon>
        <taxon>Basidiomycota</taxon>
        <taxon>Agaricomycotina</taxon>
        <taxon>Agaricomycetes</taxon>
        <taxon>Agaricomycetidae</taxon>
        <taxon>Agaricales</taxon>
        <taxon>Agaricineae</taxon>
        <taxon>Strophariaceae</taxon>
        <taxon>Psilocybe</taxon>
    </lineage>
</organism>
<dbReference type="Proteomes" id="UP000283269">
    <property type="component" value="Unassembled WGS sequence"/>
</dbReference>
<reference evidence="3 4" key="1">
    <citation type="journal article" date="2018" name="Evol. Lett.">
        <title>Horizontal gene cluster transfer increased hallucinogenic mushroom diversity.</title>
        <authorList>
            <person name="Reynolds H.T."/>
            <person name="Vijayakumar V."/>
            <person name="Gluck-Thaler E."/>
            <person name="Korotkin H.B."/>
            <person name="Matheny P.B."/>
            <person name="Slot J.C."/>
        </authorList>
    </citation>
    <scope>NUCLEOTIDE SEQUENCE [LARGE SCALE GENOMIC DNA]</scope>
    <source>
        <strain evidence="3 4">2631</strain>
    </source>
</reference>
<keyword evidence="2" id="KW-0812">Transmembrane</keyword>
<gene>
    <name evidence="3" type="ORF">CVT25_001451</name>
</gene>
<dbReference type="InParanoid" id="A0A409WNS6"/>
<keyword evidence="4" id="KW-1185">Reference proteome</keyword>
<proteinExistence type="predicted"/>
<dbReference type="OrthoDB" id="3258294at2759"/>
<feature type="transmembrane region" description="Helical" evidence="2">
    <location>
        <begin position="12"/>
        <end position="35"/>
    </location>
</feature>